<dbReference type="Proteomes" id="UP000001631">
    <property type="component" value="Unassembled WGS sequence"/>
</dbReference>
<dbReference type="RefSeq" id="XP_045285794.1">
    <property type="nucleotide sequence ID" value="XM_045433481.1"/>
</dbReference>
<dbReference type="GeneID" id="69039448"/>
<organism evidence="2 3">
    <name type="scientific">Ajellomyces capsulatus (strain G186AR / H82 / ATCC MYA-2454 / RMSCC 2432)</name>
    <name type="common">Darling's disease fungus</name>
    <name type="synonym">Histoplasma capsulatum</name>
    <dbReference type="NCBI Taxonomy" id="447093"/>
    <lineage>
        <taxon>Eukaryota</taxon>
        <taxon>Fungi</taxon>
        <taxon>Dikarya</taxon>
        <taxon>Ascomycota</taxon>
        <taxon>Pezizomycotina</taxon>
        <taxon>Eurotiomycetes</taxon>
        <taxon>Eurotiomycetidae</taxon>
        <taxon>Onygenales</taxon>
        <taxon>Ajellomycetaceae</taxon>
        <taxon>Histoplasma</taxon>
    </lineage>
</organism>
<name>C0NTF2_AJECG</name>
<feature type="compositionally biased region" description="Low complexity" evidence="1">
    <location>
        <begin position="41"/>
        <end position="50"/>
    </location>
</feature>
<keyword evidence="3" id="KW-1185">Reference proteome</keyword>
<feature type="region of interest" description="Disordered" evidence="1">
    <location>
        <begin position="1"/>
        <end position="53"/>
    </location>
</feature>
<dbReference type="EMBL" id="GG663371">
    <property type="protein sequence ID" value="EEH05313.1"/>
    <property type="molecule type" value="Genomic_DNA"/>
</dbReference>
<dbReference type="AlphaFoldDB" id="C0NTF2"/>
<sequence>MSPGSEYDASPAYADMPAPHNPLLPTFLSTYDDTPHHPDASRSNPSSMPRMRLRGVFAYGTTSPSTSKNLAPRSSSSLLSLNVVYRNAARSGLGGQRKV</sequence>
<gene>
    <name evidence="2" type="ORF">HCBG_06432</name>
</gene>
<dbReference type="InParanoid" id="C0NTF2"/>
<proteinExistence type="predicted"/>
<reference evidence="2" key="1">
    <citation type="submission" date="2009-02" db="EMBL/GenBank/DDBJ databases">
        <title>The Genome Sequence of Ajellomyces capsulatus strain G186AR.</title>
        <authorList>
            <consortium name="The Broad Institute Genome Sequencing Platform"/>
            <person name="Champion M."/>
            <person name="Cuomo C."/>
            <person name="Ma L.-J."/>
            <person name="Henn M.R."/>
            <person name="Sil A."/>
            <person name="Goldman B."/>
            <person name="Young S.K."/>
            <person name="Kodira C.D."/>
            <person name="Zeng Q."/>
            <person name="Koehrsen M."/>
            <person name="Alvarado L."/>
            <person name="Berlin A."/>
            <person name="Borenstein D."/>
            <person name="Chen Z."/>
            <person name="Engels R."/>
            <person name="Freedman E."/>
            <person name="Gellesch M."/>
            <person name="Goldberg J."/>
            <person name="Griggs A."/>
            <person name="Gujja S."/>
            <person name="Heiman D."/>
            <person name="Hepburn T."/>
            <person name="Howarth C."/>
            <person name="Jen D."/>
            <person name="Larson L."/>
            <person name="Lewis B."/>
            <person name="Mehta T."/>
            <person name="Park D."/>
            <person name="Pearson M."/>
            <person name="Roberts A."/>
            <person name="Saif S."/>
            <person name="Shea T."/>
            <person name="Shenoy N."/>
            <person name="Sisk P."/>
            <person name="Stolte C."/>
            <person name="Sykes S."/>
            <person name="Walk T."/>
            <person name="White J."/>
            <person name="Yandava C."/>
            <person name="Klein B."/>
            <person name="McEwen J.G."/>
            <person name="Puccia R."/>
            <person name="Goldman G.H."/>
            <person name="Felipe M.S."/>
            <person name="Nino-Vega G."/>
            <person name="San-Blas G."/>
            <person name="Taylor J."/>
            <person name="Mendoza L."/>
            <person name="Galagan J."/>
            <person name="Nusbaum C."/>
            <person name="Birren B."/>
        </authorList>
    </citation>
    <scope>NUCLEOTIDE SEQUENCE</scope>
    <source>
        <strain evidence="2">G186AR</strain>
    </source>
</reference>
<evidence type="ECO:0000313" key="2">
    <source>
        <dbReference type="EMBL" id="EEH05313.1"/>
    </source>
</evidence>
<evidence type="ECO:0000256" key="1">
    <source>
        <dbReference type="SAM" id="MobiDB-lite"/>
    </source>
</evidence>
<protein>
    <submittedName>
        <fullName evidence="2">Uncharacterized protein</fullName>
    </submittedName>
</protein>
<accession>C0NTF2</accession>
<evidence type="ECO:0000313" key="3">
    <source>
        <dbReference type="Proteomes" id="UP000001631"/>
    </source>
</evidence>
<dbReference type="HOGENOM" id="CLU_2319699_0_0_1"/>